<protein>
    <recommendedName>
        <fullName evidence="5">Inner membrane-spanning protein YciB</fullName>
    </recommendedName>
</protein>
<dbReference type="Pfam" id="PF04279">
    <property type="entry name" value="IspA"/>
    <property type="match status" value="1"/>
</dbReference>
<proteinExistence type="inferred from homology"/>
<feature type="transmembrane region" description="Helical" evidence="5">
    <location>
        <begin position="137"/>
        <end position="157"/>
    </location>
</feature>
<feature type="transmembrane region" description="Helical" evidence="5">
    <location>
        <begin position="69"/>
        <end position="87"/>
    </location>
</feature>
<gene>
    <name evidence="5" type="primary">yciB</name>
    <name evidence="6" type="ORF">ABID41_001502</name>
</gene>
<dbReference type="HAMAP" id="MF_00189">
    <property type="entry name" value="YciB"/>
    <property type="match status" value="1"/>
</dbReference>
<evidence type="ECO:0000256" key="4">
    <source>
        <dbReference type="ARBA" id="ARBA00023136"/>
    </source>
</evidence>
<dbReference type="RefSeq" id="WP_331928979.1">
    <property type="nucleotide sequence ID" value="NZ_JBEPLU010000001.1"/>
</dbReference>
<evidence type="ECO:0000313" key="6">
    <source>
        <dbReference type="EMBL" id="MET3526407.1"/>
    </source>
</evidence>
<reference evidence="6 7" key="1">
    <citation type="submission" date="2024-06" db="EMBL/GenBank/DDBJ databases">
        <title>Genomic Encyclopedia of Type Strains, Phase IV (KMG-IV): sequencing the most valuable type-strain genomes for metagenomic binning, comparative biology and taxonomic classification.</title>
        <authorList>
            <person name="Goeker M."/>
        </authorList>
    </citation>
    <scope>NUCLEOTIDE SEQUENCE [LARGE SCALE GENOMIC DNA]</scope>
    <source>
        <strain evidence="6 7">DSM 17809</strain>
    </source>
</reference>
<evidence type="ECO:0000313" key="7">
    <source>
        <dbReference type="Proteomes" id="UP001549110"/>
    </source>
</evidence>
<name>A0ABV2EHG6_9CAUL</name>
<dbReference type="InterPro" id="IPR006008">
    <property type="entry name" value="YciB"/>
</dbReference>
<feature type="transmembrane region" description="Helical" evidence="5">
    <location>
        <begin position="14"/>
        <end position="34"/>
    </location>
</feature>
<accession>A0ABV2EHG6</accession>
<evidence type="ECO:0000256" key="2">
    <source>
        <dbReference type="ARBA" id="ARBA00022692"/>
    </source>
</evidence>
<comment type="caution">
    <text evidence="6">The sequence shown here is derived from an EMBL/GenBank/DDBJ whole genome shotgun (WGS) entry which is preliminary data.</text>
</comment>
<evidence type="ECO:0000256" key="3">
    <source>
        <dbReference type="ARBA" id="ARBA00022989"/>
    </source>
</evidence>
<dbReference type="PANTHER" id="PTHR36917">
    <property type="entry name" value="INTRACELLULAR SEPTATION PROTEIN A-RELATED"/>
    <property type="match status" value="1"/>
</dbReference>
<feature type="transmembrane region" description="Helical" evidence="5">
    <location>
        <begin position="163"/>
        <end position="182"/>
    </location>
</feature>
<keyword evidence="5" id="KW-0997">Cell inner membrane</keyword>
<dbReference type="PANTHER" id="PTHR36917:SF1">
    <property type="entry name" value="INNER MEMBRANE-SPANNING PROTEIN YCIB"/>
    <property type="match status" value="1"/>
</dbReference>
<comment type="function">
    <text evidence="5">Plays a role in cell envelope biogenesis, maintenance of cell envelope integrity and membrane homeostasis.</text>
</comment>
<keyword evidence="2 5" id="KW-0812">Transmembrane</keyword>
<keyword evidence="4 5" id="KW-0472">Membrane</keyword>
<evidence type="ECO:0000256" key="5">
    <source>
        <dbReference type="HAMAP-Rule" id="MF_00189"/>
    </source>
</evidence>
<dbReference type="Proteomes" id="UP001549110">
    <property type="component" value="Unassembled WGS sequence"/>
</dbReference>
<dbReference type="EMBL" id="JBEPLU010000001">
    <property type="protein sequence ID" value="MET3526407.1"/>
    <property type="molecule type" value="Genomic_DNA"/>
</dbReference>
<keyword evidence="7" id="KW-1185">Reference proteome</keyword>
<sequence length="202" mass="22721">MKLSGNGHKWVRGIVDYGGLVAFFLSFFFFKWTGVAQQQALIQATWVLVPASALALVIGFVFERRIAPFPLIAGLAALIFGGLTLIFHDVRFVKMKPTVMNAFFGFGLLIGLALRKNPLKLLMGEAIRMPDEGWRKLTINYAIFFLALAALNEFVWRTQPDDVWVVFRFPGLLIITVVFSFAQVPLMMKYAKSDEPPPPHVE</sequence>
<feature type="transmembrane region" description="Helical" evidence="5">
    <location>
        <begin position="40"/>
        <end position="62"/>
    </location>
</feature>
<organism evidence="6 7">
    <name type="scientific">Phenylobacterium koreense</name>
    <dbReference type="NCBI Taxonomy" id="266125"/>
    <lineage>
        <taxon>Bacteria</taxon>
        <taxon>Pseudomonadati</taxon>
        <taxon>Pseudomonadota</taxon>
        <taxon>Alphaproteobacteria</taxon>
        <taxon>Caulobacterales</taxon>
        <taxon>Caulobacteraceae</taxon>
        <taxon>Phenylobacterium</taxon>
    </lineage>
</organism>
<keyword evidence="1 5" id="KW-1003">Cell membrane</keyword>
<keyword evidence="3 5" id="KW-1133">Transmembrane helix</keyword>
<comment type="similarity">
    <text evidence="5">Belongs to the YciB family.</text>
</comment>
<feature type="transmembrane region" description="Helical" evidence="5">
    <location>
        <begin position="99"/>
        <end position="116"/>
    </location>
</feature>
<evidence type="ECO:0000256" key="1">
    <source>
        <dbReference type="ARBA" id="ARBA00022475"/>
    </source>
</evidence>
<comment type="subcellular location">
    <subcellularLocation>
        <location evidence="5">Cell inner membrane</location>
        <topology evidence="5">Multi-pass membrane protein</topology>
    </subcellularLocation>
</comment>